<dbReference type="Pfam" id="PF13723">
    <property type="entry name" value="Ketoacyl-synt_2"/>
    <property type="match status" value="1"/>
</dbReference>
<name>A0A5S9P5Y9_9GAMM</name>
<organism evidence="3 5">
    <name type="scientific">Zhongshania aliphaticivorans</name>
    <dbReference type="NCBI Taxonomy" id="1470434"/>
    <lineage>
        <taxon>Bacteria</taxon>
        <taxon>Pseudomonadati</taxon>
        <taxon>Pseudomonadota</taxon>
        <taxon>Gammaproteobacteria</taxon>
        <taxon>Cellvibrionales</taxon>
        <taxon>Spongiibacteraceae</taxon>
        <taxon>Zhongshania</taxon>
    </lineage>
</organism>
<dbReference type="EMBL" id="CACSIK010000001">
    <property type="protein sequence ID" value="CAA0091549.1"/>
    <property type="molecule type" value="Genomic_DNA"/>
</dbReference>
<evidence type="ECO:0000313" key="4">
    <source>
        <dbReference type="Proteomes" id="UP000435877"/>
    </source>
</evidence>
<reference evidence="4 5" key="1">
    <citation type="submission" date="2019-11" db="EMBL/GenBank/DDBJ databases">
        <authorList>
            <person name="Holert J."/>
        </authorList>
    </citation>
    <scope>NUCLEOTIDE SEQUENCE [LARGE SCALE GENOMIC DNA]</scope>
    <source>
        <strain evidence="3">BC3_2A</strain>
        <strain evidence="2">SB11_1A</strain>
    </source>
</reference>
<dbReference type="EMBL" id="CACSIM010000002">
    <property type="protein sequence ID" value="CAA0098905.1"/>
    <property type="molecule type" value="Genomic_DNA"/>
</dbReference>
<keyword evidence="4" id="KW-1185">Reference proteome</keyword>
<accession>A0A5S9P5Y9</accession>
<dbReference type="OrthoDB" id="9798676at2"/>
<gene>
    <name evidence="2" type="ORF">IHBHHGIJ_02169</name>
    <name evidence="3" type="ORF">KFEGEMFD_01771</name>
</gene>
<evidence type="ECO:0000313" key="3">
    <source>
        <dbReference type="EMBL" id="CAA0098905.1"/>
    </source>
</evidence>
<evidence type="ECO:0000313" key="2">
    <source>
        <dbReference type="EMBL" id="CAA0091549.1"/>
    </source>
</evidence>
<dbReference type="RefSeq" id="WP_159268751.1">
    <property type="nucleotide sequence ID" value="NZ_CACSIK010000001.1"/>
</dbReference>
<dbReference type="Proteomes" id="UP000435877">
    <property type="component" value="Unassembled WGS sequence"/>
</dbReference>
<proteinExistence type="predicted"/>
<sequence length="237" mass="26019">MSISFAISEWSGWTNVPIQGLEDSTQLTLSDSPDVHLIPPMLRRRLNLLGRACASIIMRHCSQGEDTPLVYSSRHGDIERTLSVLQELTVGQAVSPMSFSLAVHNAICGVVSIHQKLTGNISTIAANEGLIPVLLEACGLLSEGHDKVLCILCDTSLPEIYRDSDEIVEQPYACCFVVTKGSTLSLTTISRTSKRMPDNLDTSSNYPALRFGNFLSSLTDRSMNLSHNNNQWMISKH</sequence>
<protein>
    <recommendedName>
        <fullName evidence="1">Beta-ketoacyl synthase-like N-terminal domain-containing protein</fullName>
    </recommendedName>
</protein>
<dbReference type="AlphaFoldDB" id="A0A5S9P5Y9"/>
<feature type="domain" description="Beta-ketoacyl synthase-like N-terminal" evidence="1">
    <location>
        <begin position="10"/>
        <end position="232"/>
    </location>
</feature>
<dbReference type="Proteomes" id="UP000439591">
    <property type="component" value="Unassembled WGS sequence"/>
</dbReference>
<dbReference type="InterPro" id="IPR014030">
    <property type="entry name" value="Ketoacyl_synth_N"/>
</dbReference>
<evidence type="ECO:0000313" key="5">
    <source>
        <dbReference type="Proteomes" id="UP000439591"/>
    </source>
</evidence>
<evidence type="ECO:0000259" key="1">
    <source>
        <dbReference type="Pfam" id="PF13723"/>
    </source>
</evidence>